<protein>
    <recommendedName>
        <fullName evidence="4">Core-binding (CB) domain-containing protein</fullName>
    </recommendedName>
</protein>
<dbReference type="Gene3D" id="1.10.150.130">
    <property type="match status" value="1"/>
</dbReference>
<accession>A0A2A6EC70</accession>
<keyword evidence="1" id="KW-0229">DNA integration</keyword>
<dbReference type="RefSeq" id="WP_097551249.1">
    <property type="nucleotide sequence ID" value="NZ_NSLY01000057.1"/>
</dbReference>
<dbReference type="Proteomes" id="UP000219058">
    <property type="component" value="Unassembled WGS sequence"/>
</dbReference>
<comment type="caution">
    <text evidence="5">The sequence shown here is derived from an EMBL/GenBank/DDBJ whole genome shotgun (WGS) entry which is preliminary data.</text>
</comment>
<sequence length="164" mass="18317">MNFISIFSVFLHPKRKTKVNKATAGKPTSTLGSFIEMAAKDVSTSTVVNYLTAVRSFGRFNNEKDVALSSITADSVKAYERWLREQGVCNNTISCYLRSLCAIYNKGVRWRKVCDAKPFKDVFMGNEQTVKTSLKAGELQRLQALDLPAGSFLAFACDLFLFSF</sequence>
<evidence type="ECO:0000256" key="3">
    <source>
        <dbReference type="PROSITE-ProRule" id="PRU01248"/>
    </source>
</evidence>
<dbReference type="GO" id="GO:0003677">
    <property type="term" value="F:DNA binding"/>
    <property type="evidence" value="ECO:0007669"/>
    <property type="project" value="UniProtKB-UniRule"/>
</dbReference>
<dbReference type="GO" id="GO:0015074">
    <property type="term" value="P:DNA integration"/>
    <property type="evidence" value="ECO:0007669"/>
    <property type="project" value="UniProtKB-KW"/>
</dbReference>
<proteinExistence type="predicted"/>
<evidence type="ECO:0000256" key="1">
    <source>
        <dbReference type="ARBA" id="ARBA00022908"/>
    </source>
</evidence>
<keyword evidence="2 3" id="KW-0238">DNA-binding</keyword>
<gene>
    <name evidence="5" type="ORF">CLI71_12125</name>
</gene>
<dbReference type="Pfam" id="PF13102">
    <property type="entry name" value="Phage_int_SAM_5"/>
    <property type="match status" value="1"/>
</dbReference>
<evidence type="ECO:0000256" key="2">
    <source>
        <dbReference type="ARBA" id="ARBA00023125"/>
    </source>
</evidence>
<evidence type="ECO:0000313" key="5">
    <source>
        <dbReference type="EMBL" id="PDP58018.1"/>
    </source>
</evidence>
<name>A0A2A6EC70_PREIN</name>
<dbReference type="PROSITE" id="PS51900">
    <property type="entry name" value="CB"/>
    <property type="match status" value="1"/>
</dbReference>
<organism evidence="5 6">
    <name type="scientific">Prevotella intermedia</name>
    <dbReference type="NCBI Taxonomy" id="28131"/>
    <lineage>
        <taxon>Bacteria</taxon>
        <taxon>Pseudomonadati</taxon>
        <taxon>Bacteroidota</taxon>
        <taxon>Bacteroidia</taxon>
        <taxon>Bacteroidales</taxon>
        <taxon>Prevotellaceae</taxon>
        <taxon>Prevotella</taxon>
    </lineage>
</organism>
<dbReference type="InterPro" id="IPR010998">
    <property type="entry name" value="Integrase_recombinase_N"/>
</dbReference>
<evidence type="ECO:0000259" key="4">
    <source>
        <dbReference type="PROSITE" id="PS51900"/>
    </source>
</evidence>
<dbReference type="InterPro" id="IPR025269">
    <property type="entry name" value="SAM-like_dom"/>
</dbReference>
<dbReference type="SUPFAM" id="SSF56349">
    <property type="entry name" value="DNA breaking-rejoining enzymes"/>
    <property type="match status" value="1"/>
</dbReference>
<reference evidence="5 6" key="1">
    <citation type="submission" date="2017-09" db="EMBL/GenBank/DDBJ databases">
        <title>Phase variable restriction modification systems are present in the genome sequences of periodontal pathogens Prevotella intermedia, Tannerella forsythia and Porphyromonas gingivalis.</title>
        <authorList>
            <person name="Haigh R.D."/>
            <person name="Crawford L."/>
            <person name="Ralph J."/>
            <person name="Wanford J."/>
            <person name="Vartoukian S.R."/>
            <person name="Hijazib K."/>
            <person name="Wade W."/>
            <person name="Oggioni M.R."/>
        </authorList>
    </citation>
    <scope>NUCLEOTIDE SEQUENCE [LARGE SCALE GENOMIC DNA]</scope>
    <source>
        <strain evidence="5 6">WW2834</strain>
    </source>
</reference>
<dbReference type="InterPro" id="IPR011010">
    <property type="entry name" value="DNA_brk_join_enz"/>
</dbReference>
<dbReference type="EMBL" id="NSLY01000057">
    <property type="protein sequence ID" value="PDP58018.1"/>
    <property type="molecule type" value="Genomic_DNA"/>
</dbReference>
<evidence type="ECO:0000313" key="6">
    <source>
        <dbReference type="Proteomes" id="UP000219058"/>
    </source>
</evidence>
<dbReference type="AlphaFoldDB" id="A0A2A6EC70"/>
<feature type="domain" description="Core-binding (CB)" evidence="4">
    <location>
        <begin position="25"/>
        <end position="108"/>
    </location>
</feature>
<dbReference type="InterPro" id="IPR044068">
    <property type="entry name" value="CB"/>
</dbReference>